<dbReference type="FunFam" id="2.170.11.10:FF:000002">
    <property type="entry name" value="DNA topoisomerase I"/>
    <property type="match status" value="1"/>
</dbReference>
<keyword evidence="5 6" id="KW-0413">Isomerase</keyword>
<dbReference type="Gene3D" id="1.10.10.41">
    <property type="entry name" value="Yeast DNA topoisomerase - domain 1"/>
    <property type="match status" value="1"/>
</dbReference>
<evidence type="ECO:0000256" key="2">
    <source>
        <dbReference type="ARBA" id="ARBA00006645"/>
    </source>
</evidence>
<dbReference type="SMART" id="SM00435">
    <property type="entry name" value="TOPEUc"/>
    <property type="match status" value="1"/>
</dbReference>
<dbReference type="Pfam" id="PF01028">
    <property type="entry name" value="Topoisom_I"/>
    <property type="match status" value="1"/>
</dbReference>
<dbReference type="FunFam" id="1.10.10.41:FF:000001">
    <property type="entry name" value="DNA topoisomerase I"/>
    <property type="match status" value="1"/>
</dbReference>
<comment type="caution">
    <text evidence="11">The sequence shown here is derived from an EMBL/GenBank/DDBJ whole genome shotgun (WGS) entry which is preliminary data.</text>
</comment>
<evidence type="ECO:0000256" key="9">
    <source>
        <dbReference type="SAM" id="MobiDB-lite"/>
    </source>
</evidence>
<sequence length="620" mass="72176">MKTPKEESMDFEDNGDRSSQVNVKEEPEEDQDFVPKGKGKKRKRKADNTDGPPSTSEAPLWEEEKYEDGVKWKFLEHKGPYFPPKYQSLPDDVKFYYNGKPVKLSLPAEEVALFFAQMLDHEYTTKEVFRDNFFRDWRKEMTLEERQLIMDLNKCDFGELHAFHKQKVEARKNLSKEEKLVNKEANQKIVDEYGYCVLDHHRERIGNFKIEPPGLFRGRGDHPKQGMLKKRIQPEDVIINCSKESRIPEPPAGHSWKEVRHDNTVTWLASWTENVQGSCKYVMLNANSKLKGEKDWEKYEVARKLKTCVDAIRAQYQEDLKSKQMGTRQRAVALYFIDKLALRAGNEKEEGETADTVGCCSLRVEHITLHDTLDGQKCVVEFDFLGKDCIRYYNKVPVNKRVFKNLKLFMENKQEGDDLFDRLNTQVLNKHLSSLMPGLTAKVFRTYNASITLQQQLKELSNMKDNVAEKLLSYNRANRAVAILCNHQRAPPKTFEQSMANLQSKIDSRKEQLDLAKKELKQAKKEAKGSSDNKLLMVVEKKKKAVQRCEEQLLKMEVQATDREENKQIALSTSKLNYLDPRISVAWCKNMEVPLDKIYNKTLRDKFAWAIDMTELDFVF</sequence>
<evidence type="ECO:0000259" key="10">
    <source>
        <dbReference type="SMART" id="SM00435"/>
    </source>
</evidence>
<evidence type="ECO:0000256" key="5">
    <source>
        <dbReference type="ARBA" id="ARBA00023235"/>
    </source>
</evidence>
<keyword evidence="12" id="KW-1185">Reference proteome</keyword>
<dbReference type="GO" id="GO:0005730">
    <property type="term" value="C:nucleolus"/>
    <property type="evidence" value="ECO:0007669"/>
    <property type="project" value="TreeGrafter"/>
</dbReference>
<comment type="catalytic activity">
    <reaction evidence="1 6 7">
        <text>ATP-independent breakage of single-stranded DNA, followed by passage and rejoining.</text>
        <dbReference type="EC" id="5.6.2.1"/>
    </reaction>
</comment>
<reference evidence="11 12" key="1">
    <citation type="submission" date="2018-03" db="EMBL/GenBank/DDBJ databases">
        <title>Draft genome sequence of Rohu Carp (Labeo rohita).</title>
        <authorList>
            <person name="Das P."/>
            <person name="Kushwaha B."/>
            <person name="Joshi C.G."/>
            <person name="Kumar D."/>
            <person name="Nagpure N.S."/>
            <person name="Sahoo L."/>
            <person name="Das S.P."/>
            <person name="Bit A."/>
            <person name="Patnaik S."/>
            <person name="Meher P.K."/>
            <person name="Jayasankar P."/>
            <person name="Koringa P.G."/>
            <person name="Patel N.V."/>
            <person name="Hinsu A.T."/>
            <person name="Kumar R."/>
            <person name="Pandey M."/>
            <person name="Agarwal S."/>
            <person name="Srivastava S."/>
            <person name="Singh M."/>
            <person name="Iquebal M.A."/>
            <person name="Jaiswal S."/>
            <person name="Angadi U.B."/>
            <person name="Kumar N."/>
            <person name="Raza M."/>
            <person name="Shah T.M."/>
            <person name="Rai A."/>
            <person name="Jena J.K."/>
        </authorList>
    </citation>
    <scope>NUCLEOTIDE SEQUENCE [LARGE SCALE GENOMIC DNA]</scope>
    <source>
        <strain evidence="11">DASCIFA01</strain>
        <tissue evidence="11">Testis</tissue>
    </source>
</reference>
<dbReference type="InterPro" id="IPR014711">
    <property type="entry name" value="TopoI_cat_a-hlx-sub_euk"/>
</dbReference>
<dbReference type="SUPFAM" id="SSF46596">
    <property type="entry name" value="Eukaryotic DNA topoisomerase I, dispensable insert domain"/>
    <property type="match status" value="1"/>
</dbReference>
<dbReference type="PROSITE" id="PS52038">
    <property type="entry name" value="TOPO_IB_2"/>
    <property type="match status" value="1"/>
</dbReference>
<dbReference type="GO" id="GO:0005694">
    <property type="term" value="C:chromosome"/>
    <property type="evidence" value="ECO:0007669"/>
    <property type="project" value="InterPro"/>
</dbReference>
<dbReference type="STRING" id="84645.A0A498N805"/>
<keyword evidence="4 6" id="KW-0238">DNA-binding</keyword>
<name>A0A498N805_LABRO</name>
<accession>A0A498N805</accession>
<dbReference type="GO" id="GO:0006265">
    <property type="term" value="P:DNA topological change"/>
    <property type="evidence" value="ECO:0007669"/>
    <property type="project" value="UniProtKB-UniRule"/>
</dbReference>
<dbReference type="SUPFAM" id="SSF56741">
    <property type="entry name" value="Eukaryotic DNA topoisomerase I, N-terminal DNA-binding fragment"/>
    <property type="match status" value="1"/>
</dbReference>
<dbReference type="EMBL" id="QBIY01012520">
    <property type="protein sequence ID" value="RXN24747.1"/>
    <property type="molecule type" value="Genomic_DNA"/>
</dbReference>
<feature type="coiled-coil region" evidence="8">
    <location>
        <begin position="450"/>
        <end position="566"/>
    </location>
</feature>
<evidence type="ECO:0000313" key="11">
    <source>
        <dbReference type="EMBL" id="RXN24747.1"/>
    </source>
</evidence>
<dbReference type="AlphaFoldDB" id="A0A498N805"/>
<comment type="function">
    <text evidence="7">Releases the supercoiling and torsional tension of DNA introduced during the DNA replication and transcription by transiently cleaving and rejoining one strand of the DNA duplex. Introduces a single-strand break via transesterification at the specific target site 5'-[CT]CCTTp site in duplex DNA. The scissile phosphodiester is attacked by the catalytic tyrosine of the enzyme, resulting in the formation of a DNA-(3'-phosphotyrosyl)-enzyme intermediate and the expulsion of a 5'-OH DNA strand. The free DNA strand then undergoes passage around the unbroken strand thus removing DNA supercoils. Finally, in the religation step, the DNA 5'-OH attacks the covalent intermediate to expel the active-site tyrosine and restore the DNA phosphodiester backbone.</text>
</comment>
<dbReference type="SUPFAM" id="SSF56349">
    <property type="entry name" value="DNA breaking-rejoining enzymes"/>
    <property type="match status" value="1"/>
</dbReference>
<dbReference type="Pfam" id="PF02919">
    <property type="entry name" value="Topoisom_I_N"/>
    <property type="match status" value="1"/>
</dbReference>
<comment type="similarity">
    <text evidence="2 6 7">Belongs to the type IB topoisomerase family.</text>
</comment>
<dbReference type="PANTHER" id="PTHR10290:SF24">
    <property type="entry name" value="DNA TOPOISOMERASE I"/>
    <property type="match status" value="1"/>
</dbReference>
<evidence type="ECO:0000256" key="4">
    <source>
        <dbReference type="ARBA" id="ARBA00023125"/>
    </source>
</evidence>
<dbReference type="PROSITE" id="PS00176">
    <property type="entry name" value="TOPO_IB_1"/>
    <property type="match status" value="1"/>
</dbReference>
<dbReference type="Pfam" id="PF14370">
    <property type="entry name" value="Topo_C_assoc"/>
    <property type="match status" value="1"/>
</dbReference>
<dbReference type="Gene3D" id="1.10.132.10">
    <property type="match status" value="1"/>
</dbReference>
<evidence type="ECO:0000256" key="1">
    <source>
        <dbReference type="ARBA" id="ARBA00000213"/>
    </source>
</evidence>
<evidence type="ECO:0000256" key="8">
    <source>
        <dbReference type="SAM" id="Coils"/>
    </source>
</evidence>
<dbReference type="GO" id="GO:0003917">
    <property type="term" value="F:DNA topoisomerase type I (single strand cut, ATP-independent) activity"/>
    <property type="evidence" value="ECO:0007669"/>
    <property type="project" value="UniProtKB-UniRule"/>
</dbReference>
<dbReference type="GO" id="GO:0003677">
    <property type="term" value="F:DNA binding"/>
    <property type="evidence" value="ECO:0007669"/>
    <property type="project" value="UniProtKB-UniRule"/>
</dbReference>
<organism evidence="11 12">
    <name type="scientific">Labeo rohita</name>
    <name type="common">Indian major carp</name>
    <name type="synonym">Cyprinus rohita</name>
    <dbReference type="NCBI Taxonomy" id="84645"/>
    <lineage>
        <taxon>Eukaryota</taxon>
        <taxon>Metazoa</taxon>
        <taxon>Chordata</taxon>
        <taxon>Craniata</taxon>
        <taxon>Vertebrata</taxon>
        <taxon>Euteleostomi</taxon>
        <taxon>Actinopterygii</taxon>
        <taxon>Neopterygii</taxon>
        <taxon>Teleostei</taxon>
        <taxon>Ostariophysi</taxon>
        <taxon>Cypriniformes</taxon>
        <taxon>Cyprinidae</taxon>
        <taxon>Labeoninae</taxon>
        <taxon>Labeonini</taxon>
        <taxon>Labeo</taxon>
    </lineage>
</organism>
<dbReference type="PRINTS" id="PR00416">
    <property type="entry name" value="EUTPISMRASEI"/>
</dbReference>
<dbReference type="Proteomes" id="UP000290572">
    <property type="component" value="Unassembled WGS sequence"/>
</dbReference>
<dbReference type="InterPro" id="IPR036202">
    <property type="entry name" value="TopoI_DNA-bd_euk_N_sf"/>
</dbReference>
<dbReference type="InterPro" id="IPR013500">
    <property type="entry name" value="TopoI_cat_euk"/>
</dbReference>
<evidence type="ECO:0000256" key="6">
    <source>
        <dbReference type="PROSITE-ProRule" id="PRU01382"/>
    </source>
</evidence>
<dbReference type="InterPro" id="IPR008336">
    <property type="entry name" value="TopoI_DNA-bd_euk"/>
</dbReference>
<feature type="active site" description="O-(3'-phospho-DNA)-tyrosine intermediate" evidence="6">
    <location>
        <position position="578"/>
    </location>
</feature>
<keyword evidence="8" id="KW-0175">Coiled coil</keyword>
<dbReference type="PANTHER" id="PTHR10290">
    <property type="entry name" value="DNA TOPOISOMERASE I"/>
    <property type="match status" value="1"/>
</dbReference>
<dbReference type="InterPro" id="IPR001631">
    <property type="entry name" value="TopoI"/>
</dbReference>
<evidence type="ECO:0000256" key="7">
    <source>
        <dbReference type="RuleBase" id="RU365101"/>
    </source>
</evidence>
<feature type="region of interest" description="Disordered" evidence="9">
    <location>
        <begin position="1"/>
        <end position="62"/>
    </location>
</feature>
<dbReference type="Gene3D" id="3.90.15.10">
    <property type="entry name" value="Topoisomerase I, Chain A, domain 3"/>
    <property type="match status" value="1"/>
</dbReference>
<dbReference type="GO" id="GO:0007059">
    <property type="term" value="P:chromosome segregation"/>
    <property type="evidence" value="ECO:0007669"/>
    <property type="project" value="TreeGrafter"/>
</dbReference>
<dbReference type="InterPro" id="IPR051062">
    <property type="entry name" value="Topoisomerase_IB"/>
</dbReference>
<dbReference type="CDD" id="cd00659">
    <property type="entry name" value="Topo_IB_C"/>
    <property type="match status" value="1"/>
</dbReference>
<feature type="domain" description="DNA topoisomerase I eukaryotic-type" evidence="10">
    <location>
        <begin position="215"/>
        <end position="592"/>
    </location>
</feature>
<dbReference type="InterPro" id="IPR014727">
    <property type="entry name" value="TopoI_cat_a/b-sub_euk"/>
</dbReference>
<evidence type="ECO:0000256" key="3">
    <source>
        <dbReference type="ARBA" id="ARBA00023029"/>
    </source>
</evidence>
<dbReference type="InterPro" id="IPR048045">
    <property type="entry name" value="Topoisomer_I_DNA-bd"/>
</dbReference>
<dbReference type="InterPro" id="IPR013030">
    <property type="entry name" value="DNA_topo_DNA_db_N_dom2"/>
</dbReference>
<evidence type="ECO:0000313" key="12">
    <source>
        <dbReference type="Proteomes" id="UP000290572"/>
    </source>
</evidence>
<dbReference type="InterPro" id="IPR013034">
    <property type="entry name" value="DNA_topo_DNA_db_N_dom1"/>
</dbReference>
<dbReference type="FunFam" id="1.10.132.10:FF:000001">
    <property type="entry name" value="DNA topoisomerase I"/>
    <property type="match status" value="1"/>
</dbReference>
<dbReference type="CDD" id="cd03488">
    <property type="entry name" value="Topoisomer_IB_N_htopoI_like"/>
    <property type="match status" value="1"/>
</dbReference>
<dbReference type="GO" id="GO:0006260">
    <property type="term" value="P:DNA replication"/>
    <property type="evidence" value="ECO:0007669"/>
    <property type="project" value="TreeGrafter"/>
</dbReference>
<dbReference type="FunFam" id="3.90.15.10:FF:000001">
    <property type="entry name" value="DNA topoisomerase I"/>
    <property type="match status" value="1"/>
</dbReference>
<keyword evidence="3 6" id="KW-0799">Topoisomerase</keyword>
<dbReference type="InterPro" id="IPR018521">
    <property type="entry name" value="TopoIB_AS"/>
</dbReference>
<proteinExistence type="inferred from homology"/>
<dbReference type="InterPro" id="IPR013499">
    <property type="entry name" value="TopoI_euk"/>
</dbReference>
<dbReference type="EC" id="5.6.2.1" evidence="7"/>
<dbReference type="InterPro" id="IPR011010">
    <property type="entry name" value="DNA_brk_join_enz"/>
</dbReference>
<gene>
    <name evidence="11" type="ORF">ROHU_022052</name>
</gene>
<dbReference type="InterPro" id="IPR025834">
    <property type="entry name" value="TopoI_C_dom"/>
</dbReference>
<protein>
    <recommendedName>
        <fullName evidence="7">DNA topoisomerase I</fullName>
        <ecNumber evidence="7">5.6.2.1</ecNumber>
    </recommendedName>
    <alternativeName>
        <fullName evidence="7">DNA topoisomerase 1</fullName>
    </alternativeName>
</protein>
<dbReference type="Gene3D" id="2.170.11.10">
    <property type="entry name" value="DNA Topoisomerase I, domain 2"/>
    <property type="match status" value="1"/>
</dbReference>